<dbReference type="PROSITE" id="PS50932">
    <property type="entry name" value="HTH_LACI_2"/>
    <property type="match status" value="1"/>
</dbReference>
<sequence length="351" mass="37848">MATMHDVAKLAGVSVSTVSYALTGARPVSEKTRARVQVAMDELGYQPNAIARSLASRRTRIIAMLFPSIERGLSGTALEFVTAAAETARERGYHLVLWPIGDDEVGETRALIHQHLADGVLVMEVRLDDPRVGLLRESRTPFTLIGRTADSEALDYADIDFEATVRDALEHIVGLGHRHIALLSHSKTSHDAGYGPTVRVGEAFSRYMAEHGLGTVIYHCDDSADAGRAAVNELFDTNPEITALVTMNDSATLGAVAELLESGRRIPDDISVLSIVSSPRVGALSHPRLTTMSAPGPELGRLGVTSLIDRIESGDRAILHELVPCRLDLQATTGVPPDRAPYRRPRTANPS</sequence>
<dbReference type="Pfam" id="PF00356">
    <property type="entry name" value="LacI"/>
    <property type="match status" value="1"/>
</dbReference>
<comment type="caution">
    <text evidence="6">The sequence shown here is derived from an EMBL/GenBank/DDBJ whole genome shotgun (WGS) entry which is preliminary data.</text>
</comment>
<dbReference type="AlphaFoldDB" id="A0A7K3MA90"/>
<dbReference type="Proteomes" id="UP000460435">
    <property type="component" value="Unassembled WGS sequence"/>
</dbReference>
<evidence type="ECO:0000256" key="3">
    <source>
        <dbReference type="ARBA" id="ARBA00023163"/>
    </source>
</evidence>
<dbReference type="PANTHER" id="PTHR30146:SF109">
    <property type="entry name" value="HTH-TYPE TRANSCRIPTIONAL REGULATOR GALS"/>
    <property type="match status" value="1"/>
</dbReference>
<gene>
    <name evidence="6" type="ORF">F7O44_22895</name>
</gene>
<evidence type="ECO:0000313" key="7">
    <source>
        <dbReference type="Proteomes" id="UP000460435"/>
    </source>
</evidence>
<dbReference type="InterPro" id="IPR046335">
    <property type="entry name" value="LacI/GalR-like_sensor"/>
</dbReference>
<dbReference type="GO" id="GO:0003700">
    <property type="term" value="F:DNA-binding transcription factor activity"/>
    <property type="evidence" value="ECO:0007669"/>
    <property type="project" value="TreeGrafter"/>
</dbReference>
<keyword evidence="3" id="KW-0804">Transcription</keyword>
<name>A0A7K3MA90_9ACTN</name>
<dbReference type="Gene3D" id="1.10.260.40">
    <property type="entry name" value="lambda repressor-like DNA-binding domains"/>
    <property type="match status" value="1"/>
</dbReference>
<organism evidence="6 7">
    <name type="scientific">Phytoactinopolyspora mesophila</name>
    <dbReference type="NCBI Taxonomy" id="2650750"/>
    <lineage>
        <taxon>Bacteria</taxon>
        <taxon>Bacillati</taxon>
        <taxon>Actinomycetota</taxon>
        <taxon>Actinomycetes</taxon>
        <taxon>Jiangellales</taxon>
        <taxon>Jiangellaceae</taxon>
        <taxon>Phytoactinopolyspora</taxon>
    </lineage>
</organism>
<evidence type="ECO:0000256" key="4">
    <source>
        <dbReference type="SAM" id="MobiDB-lite"/>
    </source>
</evidence>
<dbReference type="InterPro" id="IPR010982">
    <property type="entry name" value="Lambda_DNA-bd_dom_sf"/>
</dbReference>
<keyword evidence="1" id="KW-0805">Transcription regulation</keyword>
<dbReference type="EMBL" id="WLZY01000009">
    <property type="protein sequence ID" value="NDL59927.1"/>
    <property type="molecule type" value="Genomic_DNA"/>
</dbReference>
<dbReference type="CDD" id="cd01392">
    <property type="entry name" value="HTH_LacI"/>
    <property type="match status" value="1"/>
</dbReference>
<evidence type="ECO:0000313" key="6">
    <source>
        <dbReference type="EMBL" id="NDL59927.1"/>
    </source>
</evidence>
<feature type="compositionally biased region" description="Basic residues" evidence="4">
    <location>
        <begin position="342"/>
        <end position="351"/>
    </location>
</feature>
<proteinExistence type="predicted"/>
<keyword evidence="7" id="KW-1185">Reference proteome</keyword>
<dbReference type="GO" id="GO:0000976">
    <property type="term" value="F:transcription cis-regulatory region binding"/>
    <property type="evidence" value="ECO:0007669"/>
    <property type="project" value="TreeGrafter"/>
</dbReference>
<keyword evidence="2 6" id="KW-0238">DNA-binding</keyword>
<accession>A0A7K3MA90</accession>
<feature type="domain" description="HTH lacI-type" evidence="5">
    <location>
        <begin position="2"/>
        <end position="56"/>
    </location>
</feature>
<dbReference type="Pfam" id="PF13377">
    <property type="entry name" value="Peripla_BP_3"/>
    <property type="match status" value="1"/>
</dbReference>
<dbReference type="PANTHER" id="PTHR30146">
    <property type="entry name" value="LACI-RELATED TRANSCRIPTIONAL REPRESSOR"/>
    <property type="match status" value="1"/>
</dbReference>
<dbReference type="PROSITE" id="PS00356">
    <property type="entry name" value="HTH_LACI_1"/>
    <property type="match status" value="1"/>
</dbReference>
<dbReference type="InterPro" id="IPR000843">
    <property type="entry name" value="HTH_LacI"/>
</dbReference>
<dbReference type="SUPFAM" id="SSF53822">
    <property type="entry name" value="Periplasmic binding protein-like I"/>
    <property type="match status" value="1"/>
</dbReference>
<evidence type="ECO:0000256" key="1">
    <source>
        <dbReference type="ARBA" id="ARBA00023015"/>
    </source>
</evidence>
<evidence type="ECO:0000256" key="2">
    <source>
        <dbReference type="ARBA" id="ARBA00023125"/>
    </source>
</evidence>
<evidence type="ECO:0000259" key="5">
    <source>
        <dbReference type="PROSITE" id="PS50932"/>
    </source>
</evidence>
<dbReference type="SUPFAM" id="SSF47413">
    <property type="entry name" value="lambda repressor-like DNA-binding domains"/>
    <property type="match status" value="1"/>
</dbReference>
<reference evidence="6 7" key="1">
    <citation type="submission" date="2019-11" db="EMBL/GenBank/DDBJ databases">
        <authorList>
            <person name="Li X.-J."/>
            <person name="Feng X.-M."/>
        </authorList>
    </citation>
    <scope>NUCLEOTIDE SEQUENCE [LARGE SCALE GENOMIC DNA]</scope>
    <source>
        <strain evidence="6 7">XMNu-373</strain>
    </source>
</reference>
<feature type="region of interest" description="Disordered" evidence="4">
    <location>
        <begin position="331"/>
        <end position="351"/>
    </location>
</feature>
<dbReference type="Gene3D" id="3.40.50.2300">
    <property type="match status" value="2"/>
</dbReference>
<protein>
    <submittedName>
        <fullName evidence="6">LacI family DNA-binding transcriptional regulator</fullName>
    </submittedName>
</protein>
<dbReference type="RefSeq" id="WP_162452639.1">
    <property type="nucleotide sequence ID" value="NZ_WLZY01000009.1"/>
</dbReference>
<dbReference type="SMART" id="SM00354">
    <property type="entry name" value="HTH_LACI"/>
    <property type="match status" value="1"/>
</dbReference>
<dbReference type="InterPro" id="IPR028082">
    <property type="entry name" value="Peripla_BP_I"/>
</dbReference>